<dbReference type="AlphaFoldDB" id="A0A364L472"/>
<dbReference type="PANTHER" id="PTHR44229">
    <property type="entry name" value="15-HYDROXYPROSTAGLANDIN DEHYDROGENASE [NAD(+)]"/>
    <property type="match status" value="1"/>
</dbReference>
<evidence type="ECO:0000256" key="3">
    <source>
        <dbReference type="ARBA" id="ARBA00023002"/>
    </source>
</evidence>
<keyword evidence="5" id="KW-1185">Reference proteome</keyword>
<reference evidence="4 5" key="1">
    <citation type="journal article" date="2017" name="Biotechnol. Biofuels">
        <title>Differential beta-glucosidase expression as a function of carbon source availability in Talaromyces amestolkiae: a genomic and proteomic approach.</title>
        <authorList>
            <person name="de Eugenio L.I."/>
            <person name="Mendez-Liter J.A."/>
            <person name="Nieto-Dominguez M."/>
            <person name="Alonso L."/>
            <person name="Gil-Munoz J."/>
            <person name="Barriuso J."/>
            <person name="Prieto A."/>
            <person name="Martinez M.J."/>
        </authorList>
    </citation>
    <scope>NUCLEOTIDE SEQUENCE [LARGE SCALE GENOMIC DNA]</scope>
    <source>
        <strain evidence="4 5">CIB</strain>
    </source>
</reference>
<proteinExistence type="inferred from homology"/>
<evidence type="ECO:0000313" key="5">
    <source>
        <dbReference type="Proteomes" id="UP000249363"/>
    </source>
</evidence>
<evidence type="ECO:0000256" key="1">
    <source>
        <dbReference type="ARBA" id="ARBA00006484"/>
    </source>
</evidence>
<gene>
    <name evidence="4" type="ORF">BHQ10_006533</name>
</gene>
<keyword evidence="3" id="KW-0560">Oxidoreductase</keyword>
<comment type="similarity">
    <text evidence="1">Belongs to the short-chain dehydrogenases/reductases (SDR) family.</text>
</comment>
<dbReference type="Gene3D" id="3.40.50.720">
    <property type="entry name" value="NAD(P)-binding Rossmann-like Domain"/>
    <property type="match status" value="1"/>
</dbReference>
<dbReference type="Pfam" id="PF00106">
    <property type="entry name" value="adh_short"/>
    <property type="match status" value="1"/>
</dbReference>
<dbReference type="Proteomes" id="UP000249363">
    <property type="component" value="Unassembled WGS sequence"/>
</dbReference>
<dbReference type="InterPro" id="IPR020904">
    <property type="entry name" value="Sc_DH/Rdtase_CS"/>
</dbReference>
<dbReference type="PRINTS" id="PR00081">
    <property type="entry name" value="GDHRDH"/>
</dbReference>
<accession>A0A364L472</accession>
<evidence type="ECO:0000256" key="2">
    <source>
        <dbReference type="ARBA" id="ARBA00022857"/>
    </source>
</evidence>
<evidence type="ECO:0000313" key="4">
    <source>
        <dbReference type="EMBL" id="RAO70521.1"/>
    </source>
</evidence>
<dbReference type="EMBL" id="MIKG01000012">
    <property type="protein sequence ID" value="RAO70521.1"/>
    <property type="molecule type" value="Genomic_DNA"/>
</dbReference>
<dbReference type="InterPro" id="IPR036291">
    <property type="entry name" value="NAD(P)-bd_dom_sf"/>
</dbReference>
<sequence>MDVCEATFGEIDIVCPGAGIFEPPQSAFWYPPGSLQSSDSVMESRYRIVDVNFVHPIRMTQLAISHFLKSAARVEQKKKKHILLVTSIAGHMPVFVAPLYSSTKHGVSALVQSLAPLDDGSNIRVVGVAPGITATPIWFESEDDKKALVNETVDEWVSPEDVAIVMLALVERDFIAKNLEDIDQDGGTIRIQGGTILEVSKSVRSISIFNDPGPVGRPGNTLGNMAQAEESILQMLSHSVTEN</sequence>
<dbReference type="InterPro" id="IPR002347">
    <property type="entry name" value="SDR_fam"/>
</dbReference>
<dbReference type="GO" id="GO:0005737">
    <property type="term" value="C:cytoplasm"/>
    <property type="evidence" value="ECO:0007669"/>
    <property type="project" value="TreeGrafter"/>
</dbReference>
<comment type="caution">
    <text evidence="4">The sequence shown here is derived from an EMBL/GenBank/DDBJ whole genome shotgun (WGS) entry which is preliminary data.</text>
</comment>
<dbReference type="SUPFAM" id="SSF51735">
    <property type="entry name" value="NAD(P)-binding Rossmann-fold domains"/>
    <property type="match status" value="1"/>
</dbReference>
<dbReference type="RefSeq" id="XP_040735037.1">
    <property type="nucleotide sequence ID" value="XM_040879130.1"/>
</dbReference>
<protein>
    <submittedName>
        <fullName evidence="4">Uncharacterized protein</fullName>
    </submittedName>
</protein>
<dbReference type="OrthoDB" id="5296at2759"/>
<dbReference type="PROSITE" id="PS00061">
    <property type="entry name" value="ADH_SHORT"/>
    <property type="match status" value="1"/>
</dbReference>
<dbReference type="GO" id="GO:0016616">
    <property type="term" value="F:oxidoreductase activity, acting on the CH-OH group of donors, NAD or NADP as acceptor"/>
    <property type="evidence" value="ECO:0007669"/>
    <property type="project" value="TreeGrafter"/>
</dbReference>
<dbReference type="GeneID" id="63795749"/>
<dbReference type="PANTHER" id="PTHR44229:SF4">
    <property type="entry name" value="15-HYDROXYPROSTAGLANDIN DEHYDROGENASE [NAD(+)]"/>
    <property type="match status" value="1"/>
</dbReference>
<keyword evidence="2" id="KW-0521">NADP</keyword>
<organism evidence="4 5">
    <name type="scientific">Talaromyces amestolkiae</name>
    <dbReference type="NCBI Taxonomy" id="1196081"/>
    <lineage>
        <taxon>Eukaryota</taxon>
        <taxon>Fungi</taxon>
        <taxon>Dikarya</taxon>
        <taxon>Ascomycota</taxon>
        <taxon>Pezizomycotina</taxon>
        <taxon>Eurotiomycetes</taxon>
        <taxon>Eurotiomycetidae</taxon>
        <taxon>Eurotiales</taxon>
        <taxon>Trichocomaceae</taxon>
        <taxon>Talaromyces</taxon>
        <taxon>Talaromyces sect. Talaromyces</taxon>
    </lineage>
</organism>
<name>A0A364L472_TALAM</name>